<dbReference type="EMBL" id="CP022385">
    <property type="protein sequence ID" value="ATA84450.1"/>
    <property type="molecule type" value="Genomic_DNA"/>
</dbReference>
<proteinExistence type="predicted"/>
<evidence type="ECO:0000313" key="2">
    <source>
        <dbReference type="EMBL" id="ATA84450.1"/>
    </source>
</evidence>
<reference evidence="2" key="1">
    <citation type="journal article" date="2017" name="Genome Announc.">
        <title>Twelve Complete Reference Genomes of Clinical Isolates in the Capnocytophaga Genus.</title>
        <authorList>
            <person name="Villarma A."/>
            <person name="Gulvik C.A."/>
            <person name="Rowe L.A."/>
            <person name="Sheth M."/>
            <person name="Juieng P."/>
            <person name="Nicholson A.C."/>
            <person name="Loparev V.N."/>
            <person name="McQuiston J.R."/>
        </authorList>
    </citation>
    <scope>NUCLEOTIDE SEQUENCE</scope>
    <source>
        <strain evidence="2">KC1668</strain>
    </source>
</reference>
<dbReference type="SUPFAM" id="SSF49464">
    <property type="entry name" value="Carboxypeptidase regulatory domain-like"/>
    <property type="match status" value="1"/>
</dbReference>
<keyword evidence="1" id="KW-0732">Signal</keyword>
<reference evidence="3 5" key="3">
    <citation type="submission" date="2018-06" db="EMBL/GenBank/DDBJ databases">
        <authorList>
            <consortium name="Pathogen Informatics"/>
            <person name="Doyle S."/>
        </authorList>
    </citation>
    <scope>NUCLEOTIDE SEQUENCE [LARGE SCALE GENOMIC DNA]</scope>
    <source>
        <strain evidence="3 5">NCTC11653</strain>
    </source>
</reference>
<gene>
    <name evidence="2" type="ORF">CGC55_08005</name>
    <name evidence="3" type="ORF">NCTC11653_01693</name>
</gene>
<keyword evidence="4" id="KW-1185">Reference proteome</keyword>
<dbReference type="Proteomes" id="UP000217301">
    <property type="component" value="Chromosome"/>
</dbReference>
<name>A0AAX2IBP5_CAPSP</name>
<dbReference type="AlphaFoldDB" id="A0AAX2IBP5"/>
<sequence>MKKNIIAVLTYITLIPLSFSQNTLSKYLADKETKTPLKSATIHNANDYTVTNDDGHFVFYSSNDSVTIKMLGYETLKTTFKALSRTKDTLYLIPKPFQLDEVTLSNKNIIQEAYNHASTNYPMEPFVEDFFLRCILKRNGELVKIEDFSGRIKRDKLLGAEKNFTFQLLNMRKFGIEKKGVRADDFNIPSLNDVFQWWSNILFLDSKEYRFSFLKVIDETHHQVSHTPKNEEDDKSSIGHFIINTDDYAVKERIHKINPKIIHKIPYTKKPFIKYRTIDYFYKEKCEKDTKNNKYFIANAIVGAKVEGYVGKERIVYDVSFELIVTHPFSDLNTFKANVNGKKELFKLDVPYNKEFWETQNQLPLTNEMRDFINKPHNPKEYRVISNF</sequence>
<organism evidence="3 5">
    <name type="scientific">Capnocytophaga sputigena</name>
    <dbReference type="NCBI Taxonomy" id="1019"/>
    <lineage>
        <taxon>Bacteria</taxon>
        <taxon>Pseudomonadati</taxon>
        <taxon>Bacteroidota</taxon>
        <taxon>Flavobacteriia</taxon>
        <taxon>Flavobacteriales</taxon>
        <taxon>Flavobacteriaceae</taxon>
        <taxon>Capnocytophaga</taxon>
    </lineage>
</organism>
<dbReference type="RefSeq" id="WP_002680366.1">
    <property type="nucleotide sequence ID" value="NZ_CP022385.1"/>
</dbReference>
<dbReference type="KEGG" id="cspu:CGC55_08005"/>
<reference evidence="4" key="2">
    <citation type="submission" date="2017-06" db="EMBL/GenBank/DDBJ databases">
        <title>Capnocytophaga spp. assemblies.</title>
        <authorList>
            <person name="Gulvik C.A."/>
        </authorList>
    </citation>
    <scope>NUCLEOTIDE SEQUENCE [LARGE SCALE GENOMIC DNA]</scope>
    <source>
        <strain evidence="4">KC1668</strain>
    </source>
</reference>
<dbReference type="Proteomes" id="UP000249902">
    <property type="component" value="Unassembled WGS sequence"/>
</dbReference>
<accession>A0AAX2IBP5</accession>
<dbReference type="EMBL" id="UAVP01000008">
    <property type="protein sequence ID" value="SQA75780.1"/>
    <property type="molecule type" value="Genomic_DNA"/>
</dbReference>
<evidence type="ECO:0000256" key="1">
    <source>
        <dbReference type="SAM" id="SignalP"/>
    </source>
</evidence>
<dbReference type="InterPro" id="IPR008969">
    <property type="entry name" value="CarboxyPept-like_regulatory"/>
</dbReference>
<protein>
    <recommendedName>
        <fullName evidence="6">Carboxypeptidase-like regulatory domain-containing protein</fullName>
    </recommendedName>
</protein>
<feature type="signal peptide" evidence="1">
    <location>
        <begin position="1"/>
        <end position="20"/>
    </location>
</feature>
<evidence type="ECO:0000313" key="4">
    <source>
        <dbReference type="Proteomes" id="UP000217301"/>
    </source>
</evidence>
<evidence type="ECO:0000313" key="3">
    <source>
        <dbReference type="EMBL" id="SQA75780.1"/>
    </source>
</evidence>
<feature type="chain" id="PRO_5043982259" description="Carboxypeptidase-like regulatory domain-containing protein" evidence="1">
    <location>
        <begin position="21"/>
        <end position="388"/>
    </location>
</feature>
<evidence type="ECO:0008006" key="6">
    <source>
        <dbReference type="Google" id="ProtNLM"/>
    </source>
</evidence>
<evidence type="ECO:0000313" key="5">
    <source>
        <dbReference type="Proteomes" id="UP000249902"/>
    </source>
</evidence>